<dbReference type="InterPro" id="IPR002110">
    <property type="entry name" value="Ankyrin_rpt"/>
</dbReference>
<dbReference type="PANTHER" id="PTHR24139:SF34">
    <property type="entry name" value="85_88 KDA CALCIUM-INDEPENDENT PHOSPHOLIPASE A2"/>
    <property type="match status" value="1"/>
</dbReference>
<dbReference type="SMART" id="SM00248">
    <property type="entry name" value="ANK"/>
    <property type="match status" value="3"/>
</dbReference>
<keyword evidence="1" id="KW-0378">Hydrolase</keyword>
<proteinExistence type="predicted"/>
<dbReference type="PANTHER" id="PTHR24139">
    <property type="entry name" value="CALCIUM-INDEPENDENT PHOSPHOLIPASE A2"/>
    <property type="match status" value="1"/>
</dbReference>
<reference evidence="3" key="1">
    <citation type="submission" date="2017-10" db="EMBL/GenBank/DDBJ databases">
        <title>Transcriptome Assembly of Sugarcane Aphid Adults.</title>
        <authorList>
            <person name="Scully E.D."/>
            <person name="Palmer N.A."/>
            <person name="Geib S.M."/>
            <person name="Sarath G."/>
            <person name="Sattler S.E."/>
        </authorList>
    </citation>
    <scope>NUCLEOTIDE SEQUENCE</scope>
    <source>
        <tissue evidence="3">Whole body</tissue>
    </source>
</reference>
<sequence>MKFGGTPLHWSSSREVIDSLIANNCDINALNFDKRTALHIMVLRNRFDCVMGLLCNGANVNIPDQEGNTPLHLAVKSNLVPVIHALIAFEADIDYMYVHFKLIYL</sequence>
<keyword evidence="2" id="KW-0040">ANK repeat</keyword>
<dbReference type="Pfam" id="PF12796">
    <property type="entry name" value="Ank_2"/>
    <property type="match status" value="1"/>
</dbReference>
<evidence type="ECO:0000256" key="2">
    <source>
        <dbReference type="PROSITE-ProRule" id="PRU00023"/>
    </source>
</evidence>
<evidence type="ECO:0000256" key="1">
    <source>
        <dbReference type="ARBA" id="ARBA00022801"/>
    </source>
</evidence>
<dbReference type="Gene3D" id="1.25.40.20">
    <property type="entry name" value="Ankyrin repeat-containing domain"/>
    <property type="match status" value="1"/>
</dbReference>
<dbReference type="GO" id="GO:0052816">
    <property type="term" value="F:long-chain fatty acyl-CoA hydrolase activity"/>
    <property type="evidence" value="ECO:0007669"/>
    <property type="project" value="TreeGrafter"/>
</dbReference>
<accession>A0A2H8TSS2</accession>
<dbReference type="SUPFAM" id="SSF48403">
    <property type="entry name" value="Ankyrin repeat"/>
    <property type="match status" value="1"/>
</dbReference>
<dbReference type="GO" id="GO:0005739">
    <property type="term" value="C:mitochondrion"/>
    <property type="evidence" value="ECO:0007669"/>
    <property type="project" value="TreeGrafter"/>
</dbReference>
<evidence type="ECO:0000313" key="3">
    <source>
        <dbReference type="EMBL" id="MBW17237.1"/>
    </source>
</evidence>
<gene>
    <name evidence="3" type="primary">Pla2g6_0</name>
</gene>
<dbReference type="PROSITE" id="PS50088">
    <property type="entry name" value="ANK_REPEAT"/>
    <property type="match status" value="2"/>
</dbReference>
<dbReference type="GO" id="GO:0047499">
    <property type="term" value="F:calcium-independent phospholipase A2 activity"/>
    <property type="evidence" value="ECO:0007669"/>
    <property type="project" value="InterPro"/>
</dbReference>
<dbReference type="InterPro" id="IPR047148">
    <property type="entry name" value="PLPL9"/>
</dbReference>
<name>A0A2H8TSS2_9HEMI</name>
<dbReference type="GO" id="GO:2000304">
    <property type="term" value="P:positive regulation of ceramide biosynthetic process"/>
    <property type="evidence" value="ECO:0007669"/>
    <property type="project" value="TreeGrafter"/>
</dbReference>
<dbReference type="AlphaFoldDB" id="A0A2H8TSS2"/>
<dbReference type="OrthoDB" id="10021675at2759"/>
<dbReference type="InterPro" id="IPR036770">
    <property type="entry name" value="Ankyrin_rpt-contain_sf"/>
</dbReference>
<organism evidence="3">
    <name type="scientific">Melanaphis sacchari</name>
    <dbReference type="NCBI Taxonomy" id="742174"/>
    <lineage>
        <taxon>Eukaryota</taxon>
        <taxon>Metazoa</taxon>
        <taxon>Ecdysozoa</taxon>
        <taxon>Arthropoda</taxon>
        <taxon>Hexapoda</taxon>
        <taxon>Insecta</taxon>
        <taxon>Pterygota</taxon>
        <taxon>Neoptera</taxon>
        <taxon>Paraneoptera</taxon>
        <taxon>Hemiptera</taxon>
        <taxon>Sternorrhyncha</taxon>
        <taxon>Aphidomorpha</taxon>
        <taxon>Aphidoidea</taxon>
        <taxon>Aphididae</taxon>
        <taxon>Aphidini</taxon>
        <taxon>Melanaphis</taxon>
    </lineage>
</organism>
<dbReference type="EMBL" id="GFXV01005432">
    <property type="protein sequence ID" value="MBW17237.1"/>
    <property type="molecule type" value="Transcribed_RNA"/>
</dbReference>
<feature type="repeat" description="ANK" evidence="2">
    <location>
        <begin position="66"/>
        <end position="98"/>
    </location>
</feature>
<feature type="repeat" description="ANK" evidence="2">
    <location>
        <begin position="33"/>
        <end position="65"/>
    </location>
</feature>
<protein>
    <submittedName>
        <fullName evidence="3">Calcium-independent phospholipase A2</fullName>
    </submittedName>
</protein>
<dbReference type="PROSITE" id="PS50297">
    <property type="entry name" value="ANK_REP_REGION"/>
    <property type="match status" value="2"/>
</dbReference>